<sequence>MATLLRNFKRAAAGFMAVACFSIAVSAQILIVDDDRVEREAAAYKDFNLQTTDLRNGIVQRRQFISRGGVLEQQLAELEKQKSIIGNDKYEAEKQKLEGAFVQAQRELQVLEYNFDRLRQEAMVQVERARQPVIRNLLTARKAQVIMVKRLVLGSAAGTDVTTEFIEQLDAELPTVQLSMGEKEGAAAPAPAKKN</sequence>
<dbReference type="SMART" id="SM00935">
    <property type="entry name" value="OmpH"/>
    <property type="match status" value="1"/>
</dbReference>
<keyword evidence="4" id="KW-1185">Reference proteome</keyword>
<dbReference type="InterPro" id="IPR005632">
    <property type="entry name" value="Chaperone_Skp"/>
</dbReference>
<feature type="chain" id="PRO_5042041900" description="OmpH family outer membrane protein" evidence="2">
    <location>
        <begin position="28"/>
        <end position="195"/>
    </location>
</feature>
<protein>
    <recommendedName>
        <fullName evidence="5">OmpH family outer membrane protein</fullName>
    </recommendedName>
</protein>
<keyword evidence="1" id="KW-0175">Coiled coil</keyword>
<dbReference type="GO" id="GO:0051082">
    <property type="term" value="F:unfolded protein binding"/>
    <property type="evidence" value="ECO:0007669"/>
    <property type="project" value="InterPro"/>
</dbReference>
<dbReference type="Gene3D" id="3.30.910.20">
    <property type="entry name" value="Skp domain"/>
    <property type="match status" value="1"/>
</dbReference>
<evidence type="ECO:0000313" key="4">
    <source>
        <dbReference type="Proteomes" id="UP001217500"/>
    </source>
</evidence>
<feature type="signal peptide" evidence="2">
    <location>
        <begin position="1"/>
        <end position="27"/>
    </location>
</feature>
<dbReference type="AlphaFoldDB" id="A0AAE9XPM6"/>
<keyword evidence="2" id="KW-0732">Signal</keyword>
<dbReference type="RefSeq" id="WP_289501898.1">
    <property type="nucleotide sequence ID" value="NZ_CP116805.1"/>
</dbReference>
<organism evidence="3 4">
    <name type="scientific">Gimibacter soli</name>
    <dbReference type="NCBI Taxonomy" id="3024400"/>
    <lineage>
        <taxon>Bacteria</taxon>
        <taxon>Pseudomonadati</taxon>
        <taxon>Pseudomonadota</taxon>
        <taxon>Alphaproteobacteria</taxon>
        <taxon>Kordiimonadales</taxon>
        <taxon>Temperatibacteraceae</taxon>
        <taxon>Gimibacter</taxon>
    </lineage>
</organism>
<feature type="coiled-coil region" evidence="1">
    <location>
        <begin position="87"/>
        <end position="121"/>
    </location>
</feature>
<name>A0AAE9XPM6_9PROT</name>
<proteinExistence type="predicted"/>
<dbReference type="SUPFAM" id="SSF111384">
    <property type="entry name" value="OmpH-like"/>
    <property type="match status" value="1"/>
</dbReference>
<reference evidence="3" key="1">
    <citation type="submission" date="2023-01" db="EMBL/GenBank/DDBJ databases">
        <title>The genome sequence of Kordiimonadaceae bacterium 6D33.</title>
        <authorList>
            <person name="Liu Y."/>
        </authorList>
    </citation>
    <scope>NUCLEOTIDE SEQUENCE</scope>
    <source>
        <strain evidence="3">6D33</strain>
    </source>
</reference>
<dbReference type="EMBL" id="CP116805">
    <property type="protein sequence ID" value="WCL52615.1"/>
    <property type="molecule type" value="Genomic_DNA"/>
</dbReference>
<evidence type="ECO:0000256" key="2">
    <source>
        <dbReference type="SAM" id="SignalP"/>
    </source>
</evidence>
<evidence type="ECO:0000256" key="1">
    <source>
        <dbReference type="SAM" id="Coils"/>
    </source>
</evidence>
<dbReference type="KEGG" id="gso:PH603_08695"/>
<dbReference type="InterPro" id="IPR024930">
    <property type="entry name" value="Skp_dom_sf"/>
</dbReference>
<evidence type="ECO:0008006" key="5">
    <source>
        <dbReference type="Google" id="ProtNLM"/>
    </source>
</evidence>
<gene>
    <name evidence="3" type="ORF">PH603_08695</name>
</gene>
<accession>A0AAE9XPM6</accession>
<evidence type="ECO:0000313" key="3">
    <source>
        <dbReference type="EMBL" id="WCL52615.1"/>
    </source>
</evidence>
<dbReference type="Proteomes" id="UP001217500">
    <property type="component" value="Chromosome"/>
</dbReference>